<dbReference type="SUPFAM" id="SSF53720">
    <property type="entry name" value="ALDH-like"/>
    <property type="match status" value="1"/>
</dbReference>
<proteinExistence type="inferred from homology"/>
<gene>
    <name evidence="7" type="ORF">HD596_000336</name>
</gene>
<dbReference type="Proteomes" id="UP000579153">
    <property type="component" value="Unassembled WGS sequence"/>
</dbReference>
<dbReference type="AlphaFoldDB" id="A0A7W9FXX3"/>
<name>A0A7W9FXX3_9ACTN</name>
<dbReference type="EC" id="1.2.1.91" evidence="7"/>
<evidence type="ECO:0000256" key="2">
    <source>
        <dbReference type="ARBA" id="ARBA00009986"/>
    </source>
</evidence>
<dbReference type="SUPFAM" id="SSF54637">
    <property type="entry name" value="Thioesterase/thiol ester dehydrase-isomerase"/>
    <property type="match status" value="1"/>
</dbReference>
<evidence type="ECO:0000256" key="3">
    <source>
        <dbReference type="ARBA" id="ARBA00023002"/>
    </source>
</evidence>
<evidence type="ECO:0000256" key="4">
    <source>
        <dbReference type="SAM" id="MobiDB-lite"/>
    </source>
</evidence>
<keyword evidence="8" id="KW-1185">Reference proteome</keyword>
<organism evidence="7 8">
    <name type="scientific">Nonomuraea jabiensis</name>
    <dbReference type="NCBI Taxonomy" id="882448"/>
    <lineage>
        <taxon>Bacteria</taxon>
        <taxon>Bacillati</taxon>
        <taxon>Actinomycetota</taxon>
        <taxon>Actinomycetes</taxon>
        <taxon>Streptosporangiales</taxon>
        <taxon>Streptosporangiaceae</taxon>
        <taxon>Nonomuraea</taxon>
    </lineage>
</organism>
<dbReference type="Pfam" id="PF01575">
    <property type="entry name" value="MaoC_dehydratas"/>
    <property type="match status" value="1"/>
</dbReference>
<dbReference type="PANTHER" id="PTHR43111:SF1">
    <property type="entry name" value="ALDEHYDE DEHYDROGENASE B-RELATED"/>
    <property type="match status" value="1"/>
</dbReference>
<evidence type="ECO:0000313" key="8">
    <source>
        <dbReference type="Proteomes" id="UP000579153"/>
    </source>
</evidence>
<comment type="similarity">
    <text evidence="2">Belongs to the aldehyde dehydrogenase family.</text>
</comment>
<accession>A0A7W9FXX3</accession>
<dbReference type="GO" id="GO:0016787">
    <property type="term" value="F:hydrolase activity"/>
    <property type="evidence" value="ECO:0007669"/>
    <property type="project" value="UniProtKB-KW"/>
</dbReference>
<dbReference type="InterPro" id="IPR016161">
    <property type="entry name" value="Ald_DH/histidinol_DH"/>
</dbReference>
<dbReference type="Gene3D" id="3.40.605.10">
    <property type="entry name" value="Aldehyde Dehydrogenase, Chain A, domain 1"/>
    <property type="match status" value="1"/>
</dbReference>
<feature type="region of interest" description="Disordered" evidence="4">
    <location>
        <begin position="484"/>
        <end position="515"/>
    </location>
</feature>
<comment type="similarity">
    <text evidence="1">Belongs to the enoyl-CoA hydratase/isomerase family.</text>
</comment>
<dbReference type="EC" id="3.3.2.12" evidence="7"/>
<dbReference type="Gene3D" id="3.10.129.10">
    <property type="entry name" value="Hotdog Thioesterase"/>
    <property type="match status" value="1"/>
</dbReference>
<dbReference type="EMBL" id="JACHMB010000001">
    <property type="protein sequence ID" value="MBB5773580.1"/>
    <property type="molecule type" value="Genomic_DNA"/>
</dbReference>
<dbReference type="RefSeq" id="WP_185067546.1">
    <property type="nucleotide sequence ID" value="NZ_JACHMB010000001.1"/>
</dbReference>
<dbReference type="InterPro" id="IPR016162">
    <property type="entry name" value="Ald_DH_N"/>
</dbReference>
<feature type="domain" description="MaoC-like" evidence="6">
    <location>
        <begin position="529"/>
        <end position="631"/>
    </location>
</feature>
<dbReference type="GO" id="GO:0016620">
    <property type="term" value="F:oxidoreductase activity, acting on the aldehyde or oxo group of donors, NAD or NADP as acceptor"/>
    <property type="evidence" value="ECO:0007669"/>
    <property type="project" value="InterPro"/>
</dbReference>
<feature type="region of interest" description="Disordered" evidence="4">
    <location>
        <begin position="458"/>
        <end position="477"/>
    </location>
</feature>
<sequence length="663" mass="69948">MTRLVPHYLCDRWRTPTDLGTPRRHAVSGEEVYRVTAVGVDAGPAVAHARTVGIPALRGLGFAERARAARLLARHLARYQAEFVALAGHLGGSPADAEQDVRAGLDALLGHADAVTRHFAGETTSDGNLLVEPVTHTHLPPMAHLSAAPPGIAVHVSGFADPVSTMLDGFAGAFVLGAPSIVRPSRRTAELTAHLVRRVSECDAVPPGCLQLVTGPTDLTGHLGPHDELRFNGTAATAGRFRTLLARRPMPPRAEFTAGILDCAVLGMDAADHGRTLDLYVERLVAGMSAHNGQTRRAVRRAFVPETLMDAVSQAASSVLGGLRFTDRECGDPALGPLVDAAHRRRVLSALARLRRAARTVCGTPEDVAFAAKEYGPGAYLPPVLLAAGDVQAQDLHRVEAFGPVVALVPYRDADEIARALALGAGGLRSWIVTADPGQARDLARALAPTHERLHLIDPETSPDAALAPGKGQHPGRLRTRLTATTVGGTPAHLTAASDRWTPGSPPSTPGTSPLRLHLRDLRLGDTVTAGPRVVTREDIAAFAELTGDHYYLHTDEAAAADHPIFRGIVAHGHLVAALATGMLVPPEPGPVLANLGLDNLRFLAPVRPGTPLTVTMTAVRITPRPGTGRGEVRWHAVVTGAGDRPVARFDLTTLTADRPTTD</sequence>
<evidence type="ECO:0000259" key="5">
    <source>
        <dbReference type="Pfam" id="PF00171"/>
    </source>
</evidence>
<reference evidence="7 8" key="1">
    <citation type="submission" date="2020-08" db="EMBL/GenBank/DDBJ databases">
        <title>Sequencing the genomes of 1000 actinobacteria strains.</title>
        <authorList>
            <person name="Klenk H.-P."/>
        </authorList>
    </citation>
    <scope>NUCLEOTIDE SEQUENCE [LARGE SCALE GENOMIC DNA]</scope>
    <source>
        <strain evidence="7 8">DSM 45507</strain>
    </source>
</reference>
<evidence type="ECO:0000259" key="6">
    <source>
        <dbReference type="Pfam" id="PF01575"/>
    </source>
</evidence>
<keyword evidence="7" id="KW-0378">Hydrolase</keyword>
<evidence type="ECO:0000256" key="1">
    <source>
        <dbReference type="ARBA" id="ARBA00005254"/>
    </source>
</evidence>
<feature type="domain" description="Aldehyde dehydrogenase" evidence="5">
    <location>
        <begin position="28"/>
        <end position="447"/>
    </location>
</feature>
<keyword evidence="3 7" id="KW-0560">Oxidoreductase</keyword>
<dbReference type="InterPro" id="IPR016163">
    <property type="entry name" value="Ald_DH_C"/>
</dbReference>
<dbReference type="Gene3D" id="3.40.309.10">
    <property type="entry name" value="Aldehyde Dehydrogenase, Chain A, domain 2"/>
    <property type="match status" value="1"/>
</dbReference>
<evidence type="ECO:0000313" key="7">
    <source>
        <dbReference type="EMBL" id="MBB5773580.1"/>
    </source>
</evidence>
<comment type="caution">
    <text evidence="7">The sequence shown here is derived from an EMBL/GenBank/DDBJ whole genome shotgun (WGS) entry which is preliminary data.</text>
</comment>
<dbReference type="InterPro" id="IPR002539">
    <property type="entry name" value="MaoC-like_dom"/>
</dbReference>
<dbReference type="InterPro" id="IPR029069">
    <property type="entry name" value="HotDog_dom_sf"/>
</dbReference>
<protein>
    <submittedName>
        <fullName evidence="7">Oxepin-CoA hydrolase/3-oxo-5,6-dehydrosuberyl-CoA semialdehyde dehydrogenase</fullName>
        <ecNumber evidence="7">1.2.1.91</ecNumber>
        <ecNumber evidence="7">3.3.2.12</ecNumber>
    </submittedName>
</protein>
<dbReference type="Pfam" id="PF00171">
    <property type="entry name" value="Aldedh"/>
    <property type="match status" value="1"/>
</dbReference>
<dbReference type="PANTHER" id="PTHR43111">
    <property type="entry name" value="ALDEHYDE DEHYDROGENASE B-RELATED"/>
    <property type="match status" value="1"/>
</dbReference>
<dbReference type="InterPro" id="IPR015590">
    <property type="entry name" value="Aldehyde_DH_dom"/>
</dbReference>